<dbReference type="RefSeq" id="WP_066654249.1">
    <property type="nucleotide sequence ID" value="NZ_CBCSCL010000010.1"/>
</dbReference>
<dbReference type="Pfam" id="PF03401">
    <property type="entry name" value="TctC"/>
    <property type="match status" value="1"/>
</dbReference>
<sequence length="327" mass="34125">MNRILGSVVVTAVCHAFGMAPAHAADDAAAYPDKPIRIVVPYPAGGSTDVLARTLGQKVGETLGQAVIVENKAGASGAIGATYVINSPPDGYTLFLGTSTALAVNPGLFPDLSYRVDGFAPIILAAMLPSIVAVNKSFPVQRMTDLVPYLKAHPNAVNYASSGNGTPAHLGAELFKIMTGTTMTHVPYKGGAPALTDLAGGQTSLMFAILPESMPLVKTGKLRALAVTTAERLPAYPDLPTVAESGVPGYELIGWYGFLAPAKTPPAIVAKLNLAFDDALRDTVVRQKLTDMGFEVAGGQPPRFAELIASETVKWKKVITDGKIVAQ</sequence>
<dbReference type="PANTHER" id="PTHR42928">
    <property type="entry name" value="TRICARBOXYLATE-BINDING PROTEIN"/>
    <property type="match status" value="1"/>
</dbReference>
<dbReference type="EMBL" id="CP016172">
    <property type="protein sequence ID" value="ANN76339.1"/>
    <property type="molecule type" value="Genomic_DNA"/>
</dbReference>
<dbReference type="STRING" id="463014.BAU07_03720"/>
<dbReference type="AlphaFoldDB" id="A0A193GAP1"/>
<organism evidence="3 4">
    <name type="scientific">Bordetella flabilis</name>
    <dbReference type="NCBI Taxonomy" id="463014"/>
    <lineage>
        <taxon>Bacteria</taxon>
        <taxon>Pseudomonadati</taxon>
        <taxon>Pseudomonadota</taxon>
        <taxon>Betaproteobacteria</taxon>
        <taxon>Burkholderiales</taxon>
        <taxon>Alcaligenaceae</taxon>
        <taxon>Bordetella</taxon>
    </lineage>
</organism>
<evidence type="ECO:0000313" key="3">
    <source>
        <dbReference type="EMBL" id="ANN76339.1"/>
    </source>
</evidence>
<dbReference type="PANTHER" id="PTHR42928:SF5">
    <property type="entry name" value="BLR1237 PROTEIN"/>
    <property type="match status" value="1"/>
</dbReference>
<comment type="similarity">
    <text evidence="1">Belongs to the UPF0065 (bug) family.</text>
</comment>
<reference evidence="3 4" key="1">
    <citation type="submission" date="2016-06" db="EMBL/GenBank/DDBJ databases">
        <title>Complete genome sequences of Bordetella bronchialis and Bordetella flabilis.</title>
        <authorList>
            <person name="LiPuma J.J."/>
            <person name="Spilker T."/>
        </authorList>
    </citation>
    <scope>NUCLEOTIDE SEQUENCE [LARGE SCALE GENOMIC DNA]</scope>
    <source>
        <strain evidence="3 4">AU10664</strain>
    </source>
</reference>
<dbReference type="Gene3D" id="3.40.190.10">
    <property type="entry name" value="Periplasmic binding protein-like II"/>
    <property type="match status" value="1"/>
</dbReference>
<dbReference type="Gene3D" id="3.40.190.150">
    <property type="entry name" value="Bordetella uptake gene, domain 1"/>
    <property type="match status" value="1"/>
</dbReference>
<evidence type="ECO:0000313" key="4">
    <source>
        <dbReference type="Proteomes" id="UP000091926"/>
    </source>
</evidence>
<dbReference type="InterPro" id="IPR005064">
    <property type="entry name" value="BUG"/>
</dbReference>
<dbReference type="PIRSF" id="PIRSF017082">
    <property type="entry name" value="YflP"/>
    <property type="match status" value="1"/>
</dbReference>
<dbReference type="InterPro" id="IPR042100">
    <property type="entry name" value="Bug_dom1"/>
</dbReference>
<evidence type="ECO:0000256" key="2">
    <source>
        <dbReference type="SAM" id="SignalP"/>
    </source>
</evidence>
<gene>
    <name evidence="3" type="ORF">BAU07_03720</name>
</gene>
<protein>
    <submittedName>
        <fullName evidence="3">ABC transporter substrate-binding protein</fullName>
    </submittedName>
</protein>
<keyword evidence="4" id="KW-1185">Reference proteome</keyword>
<feature type="signal peptide" evidence="2">
    <location>
        <begin position="1"/>
        <end position="24"/>
    </location>
</feature>
<evidence type="ECO:0000256" key="1">
    <source>
        <dbReference type="ARBA" id="ARBA00006987"/>
    </source>
</evidence>
<feature type="chain" id="PRO_5008258743" evidence="2">
    <location>
        <begin position="25"/>
        <end position="327"/>
    </location>
</feature>
<accession>A0A193GAP1</accession>
<dbReference type="SUPFAM" id="SSF53850">
    <property type="entry name" value="Periplasmic binding protein-like II"/>
    <property type="match status" value="1"/>
</dbReference>
<dbReference type="KEGG" id="bfz:BAU07_03720"/>
<dbReference type="Proteomes" id="UP000091926">
    <property type="component" value="Chromosome"/>
</dbReference>
<name>A0A193GAP1_9BORD</name>
<keyword evidence="2" id="KW-0732">Signal</keyword>
<dbReference type="CDD" id="cd13578">
    <property type="entry name" value="PBP2_Bug27"/>
    <property type="match status" value="1"/>
</dbReference>
<proteinExistence type="inferred from homology"/>